<reference evidence="1" key="1">
    <citation type="submission" date="2020-10" db="EMBL/GenBank/DDBJ databases">
        <authorList>
            <person name="Gilroy R."/>
        </authorList>
    </citation>
    <scope>NUCLEOTIDE SEQUENCE</scope>
    <source>
        <strain evidence="1">18911</strain>
    </source>
</reference>
<dbReference type="AlphaFoldDB" id="A0A9D1MGH9"/>
<dbReference type="EMBL" id="DVNF01000021">
    <property type="protein sequence ID" value="HIU59867.1"/>
    <property type="molecule type" value="Genomic_DNA"/>
</dbReference>
<dbReference type="Gene3D" id="2.160.20.10">
    <property type="entry name" value="Single-stranded right-handed beta-helix, Pectin lyase-like"/>
    <property type="match status" value="1"/>
</dbReference>
<proteinExistence type="predicted"/>
<dbReference type="InterPro" id="IPR012334">
    <property type="entry name" value="Pectin_lyas_fold"/>
</dbReference>
<dbReference type="SUPFAM" id="SSF51126">
    <property type="entry name" value="Pectin lyase-like"/>
    <property type="match status" value="1"/>
</dbReference>
<dbReference type="InterPro" id="IPR011050">
    <property type="entry name" value="Pectin_lyase_fold/virulence"/>
</dbReference>
<dbReference type="Proteomes" id="UP000824094">
    <property type="component" value="Unassembled WGS sequence"/>
</dbReference>
<comment type="caution">
    <text evidence="1">The sequence shown here is derived from an EMBL/GenBank/DDBJ whole genome shotgun (WGS) entry which is preliminary data.</text>
</comment>
<evidence type="ECO:0000313" key="1">
    <source>
        <dbReference type="EMBL" id="HIU59867.1"/>
    </source>
</evidence>
<reference evidence="1" key="2">
    <citation type="journal article" date="2021" name="PeerJ">
        <title>Extensive microbial diversity within the chicken gut microbiome revealed by metagenomics and culture.</title>
        <authorList>
            <person name="Gilroy R."/>
            <person name="Ravi A."/>
            <person name="Getino M."/>
            <person name="Pursley I."/>
            <person name="Horton D.L."/>
            <person name="Alikhan N.F."/>
            <person name="Baker D."/>
            <person name="Gharbi K."/>
            <person name="Hall N."/>
            <person name="Watson M."/>
            <person name="Adriaenssens E.M."/>
            <person name="Foster-Nyarko E."/>
            <person name="Jarju S."/>
            <person name="Secka A."/>
            <person name="Antonio M."/>
            <person name="Oren A."/>
            <person name="Chaudhuri R.R."/>
            <person name="La Ragione R."/>
            <person name="Hildebrand F."/>
            <person name="Pallen M.J."/>
        </authorList>
    </citation>
    <scope>NUCLEOTIDE SEQUENCE</scope>
    <source>
        <strain evidence="1">18911</strain>
    </source>
</reference>
<evidence type="ECO:0000313" key="2">
    <source>
        <dbReference type="Proteomes" id="UP000824094"/>
    </source>
</evidence>
<name>A0A9D1MGH9_9FIRM</name>
<sequence length="718" mass="79535">EVSEPLAARAADDVAPVTVTVTESDTNWGISSLPDEIYAGNGNQPFYVVDYSTVNYRSGAVSGERLTDYSVESLNEDILTVDAARGLLKPHKAGVAALVFSRNGQQISVSVTVRERPLTFALSLTNADAERGIARDRVWGNYWLNAENTELITEFGFGLGAGYASGAFDVAWSVSATTANGVPVPEEETEGYISFEQRGQNAYEGITLRFGENAPGSAITVTAKLYMQNRAVEGVQRSFTFKMSEKRNSVNVYDFEDFKAVYKRPTYDYVLQSDIRAAAVSDDFLYDADVGSESNRGDNVFANMMGSIYGNGYLYDATDVKVTKNDQGALSYRYELMLSKLRAMYRNEYGVTPNAAQMKAYFDEVGLGEIRIYNLKMRGAETLEEADNTLAVFSYSLGMYTEKAINDADTPRDPPMAIMYCEVYNSERGITIERVNDVLIEGCIFGDNYKHSVFGYNHSMKSRRYPNYYDGDPAKVNTNTDDNRPGYNLTFRNNVFKRSAGPAICLAGTSPTEGEMWSDYSVSPNIYIEGSFEIYNWKTREQFRQAIIDLITYYVVGIVSKDGTADQLETVEELIATMLEGIVDGFLGISENDRLYYSYGGDKYIGLGFFGAGCVYGWDPNDIRISSEAAVDAVKAELRMKNADGTLPDALQTLQSLIKMFNVRGLESVSETCWMVCNNFASGAPEIMPDDPVPASEEMYSKLTAAKGEPMPWDKYSA</sequence>
<gene>
    <name evidence="1" type="ORF">IAB05_00585</name>
</gene>
<feature type="non-terminal residue" evidence="1">
    <location>
        <position position="1"/>
    </location>
</feature>
<accession>A0A9D1MGH9</accession>
<protein>
    <submittedName>
        <fullName evidence="1">Uncharacterized protein</fullName>
    </submittedName>
</protein>
<organism evidence="1 2">
    <name type="scientific">Candidatus Stercoripulliclostridium merdigallinarum</name>
    <dbReference type="NCBI Taxonomy" id="2840951"/>
    <lineage>
        <taxon>Bacteria</taxon>
        <taxon>Bacillati</taxon>
        <taxon>Bacillota</taxon>
        <taxon>Clostridia</taxon>
        <taxon>Eubacteriales</taxon>
        <taxon>Candidatus Stercoripulliclostridium</taxon>
    </lineage>
</organism>